<gene>
    <name evidence="9" type="ORF">RRG08_012449</name>
</gene>
<dbReference type="EMBL" id="JAWDGP010000576">
    <property type="protein sequence ID" value="KAK3799398.1"/>
    <property type="molecule type" value="Genomic_DNA"/>
</dbReference>
<keyword evidence="5" id="KW-0325">Glycoprotein</keyword>
<dbReference type="InterPro" id="IPR003598">
    <property type="entry name" value="Ig_sub2"/>
</dbReference>
<comment type="caution">
    <text evidence="9">The sequence shown here is derived from an EMBL/GenBank/DDBJ whole genome shotgun (WGS) entry which is preliminary data.</text>
</comment>
<name>A0AAE1B4K4_9GAST</name>
<dbReference type="SUPFAM" id="SSF48726">
    <property type="entry name" value="Immunoglobulin"/>
    <property type="match status" value="7"/>
</dbReference>
<keyword evidence="10" id="KW-1185">Reference proteome</keyword>
<dbReference type="GO" id="GO:0005911">
    <property type="term" value="C:cell-cell junction"/>
    <property type="evidence" value="ECO:0007669"/>
    <property type="project" value="TreeGrafter"/>
</dbReference>
<keyword evidence="6" id="KW-0393">Immunoglobulin domain</keyword>
<dbReference type="InterPro" id="IPR036116">
    <property type="entry name" value="FN3_sf"/>
</dbReference>
<feature type="domain" description="Fibronectin type-III" evidence="8">
    <location>
        <begin position="721"/>
        <end position="812"/>
    </location>
</feature>
<evidence type="ECO:0000256" key="6">
    <source>
        <dbReference type="ARBA" id="ARBA00023319"/>
    </source>
</evidence>
<feature type="domain" description="Ig-like" evidence="7">
    <location>
        <begin position="618"/>
        <end position="714"/>
    </location>
</feature>
<evidence type="ECO:0000259" key="8">
    <source>
        <dbReference type="PROSITE" id="PS50853"/>
    </source>
</evidence>
<dbReference type="PROSITE" id="PS50853">
    <property type="entry name" value="FN3"/>
    <property type="match status" value="1"/>
</dbReference>
<evidence type="ECO:0000256" key="5">
    <source>
        <dbReference type="ARBA" id="ARBA00023180"/>
    </source>
</evidence>
<feature type="domain" description="Ig-like" evidence="7">
    <location>
        <begin position="30"/>
        <end position="118"/>
    </location>
</feature>
<dbReference type="Pfam" id="PF00041">
    <property type="entry name" value="fn3"/>
    <property type="match status" value="1"/>
</dbReference>
<dbReference type="GO" id="GO:0005886">
    <property type="term" value="C:plasma membrane"/>
    <property type="evidence" value="ECO:0007669"/>
    <property type="project" value="TreeGrafter"/>
</dbReference>
<protein>
    <submittedName>
        <fullName evidence="9">Uncharacterized protein</fullName>
    </submittedName>
</protein>
<dbReference type="SUPFAM" id="SSF49265">
    <property type="entry name" value="Fibronectin type III"/>
    <property type="match status" value="1"/>
</dbReference>
<dbReference type="Pfam" id="PF13927">
    <property type="entry name" value="Ig_3"/>
    <property type="match status" value="5"/>
</dbReference>
<keyword evidence="3" id="KW-0472">Membrane</keyword>
<dbReference type="GO" id="GO:0098609">
    <property type="term" value="P:cell-cell adhesion"/>
    <property type="evidence" value="ECO:0007669"/>
    <property type="project" value="TreeGrafter"/>
</dbReference>
<dbReference type="InterPro" id="IPR013098">
    <property type="entry name" value="Ig_I-set"/>
</dbReference>
<dbReference type="PANTHER" id="PTHR11640">
    <property type="entry name" value="NEPHRIN"/>
    <property type="match status" value="1"/>
</dbReference>
<organism evidence="9 10">
    <name type="scientific">Elysia crispata</name>
    <name type="common">lettuce slug</name>
    <dbReference type="NCBI Taxonomy" id="231223"/>
    <lineage>
        <taxon>Eukaryota</taxon>
        <taxon>Metazoa</taxon>
        <taxon>Spiralia</taxon>
        <taxon>Lophotrochozoa</taxon>
        <taxon>Mollusca</taxon>
        <taxon>Gastropoda</taxon>
        <taxon>Heterobranchia</taxon>
        <taxon>Euthyneura</taxon>
        <taxon>Panpulmonata</taxon>
        <taxon>Sacoglossa</taxon>
        <taxon>Placobranchoidea</taxon>
        <taxon>Plakobranchidae</taxon>
        <taxon>Elysia</taxon>
    </lineage>
</organism>
<feature type="domain" description="Ig-like" evidence="7">
    <location>
        <begin position="401"/>
        <end position="488"/>
    </location>
</feature>
<dbReference type="SMART" id="SM00408">
    <property type="entry name" value="IGc2"/>
    <property type="match status" value="7"/>
</dbReference>
<dbReference type="SMART" id="SM00060">
    <property type="entry name" value="FN3"/>
    <property type="match status" value="1"/>
</dbReference>
<dbReference type="CDD" id="cd00063">
    <property type="entry name" value="FN3"/>
    <property type="match status" value="1"/>
</dbReference>
<dbReference type="PANTHER" id="PTHR11640:SF31">
    <property type="entry name" value="IRREGULAR CHIASM C-ROUGHEST PROTEIN-RELATED"/>
    <property type="match status" value="1"/>
</dbReference>
<evidence type="ECO:0000259" key="7">
    <source>
        <dbReference type="PROSITE" id="PS50835"/>
    </source>
</evidence>
<dbReference type="InterPro" id="IPR003599">
    <property type="entry name" value="Ig_sub"/>
</dbReference>
<keyword evidence="4" id="KW-1015">Disulfide bond</keyword>
<sequence length="1115" mass="121941">MLFCSLGAHARRWFWVVGTQGQGVEWLLRPETTSAREGDNVTFTCRLNVDDPNIIWVKNVEGQSSTIILFVKGSRFEADDRLYVINRYDLVITDVRREDNGQYACRTKDAGIQTATLTVLLFPGQPTISRSPRGPVYTEKDDVTFTCSSTGGNPNPTITWLKNGNISTAVQQVTEAATVGGTTSSAIRIKLDKTDHQANYSCLVSNELNFNSPLVGSTLVSVLYSPSIAFRPYSPVYAVRLGDPAEVTCDVDSNPQVSSVRWSKDGVNLSGTNPWRRLSPASKADSGEYTCTATNSIGEKSGKLRVDVQCERACGQHNPSVVVTEGDDVTVTCQDSNPAPYEVQWSRERASGSSQTLVTNATLTLRSVTRDQAEASRAGPEPAQALWEEGRVQRREGIQLPPVQYQPGPASIAPVPDVDVGERLDITCSAKPRGYPEAIYRWTKDGQTLSETRQTLTIASVSLLDNGRYSCTPSNSQGSGQPAFVEVNVFEPPMILDPPIPEVTVFLTDPRLLTLTCEAQGYPQPQVTWYRKGDNKPLNSLTELFTVAVTTKPVDDYSVKVESSLQFKGLKREVSANSGSNDGTQLLIDDMGNYSCQAESEKHSEVPVAFSNVLINFPPVLRASPARLAVSPRDRAVFRCAAQAHPDPGFRWFFRGRQLSSGAQTLINMEQVQGVVGGFESRLTLSQVTDRSYGQYSCLVVNALGNTTKNIQLSRKSTPEQPGDLKAVTVTWESAHLRWLPGFDGGFTQDFYIQKSGGAEEPKRVKVTPSSAISFNVTKLRPSATYTFQVVPENDLGFGRASSPITVTTNALKIPSLPKIPVYEARQRKLVVVPPTSYGNNYCLRVEVRGEGGNWSPVNGCMKVMGDTLEIAHTGITAVNVSVCLSVRTDVCGVPAAAEIPYFAQLARHRPQAPMSNNKRMCLPAAGVRSVGLNCGRVYFDGLKGGRVSELSLEYIFSFSQWHYNKCVETFCCIQKTNSGKFLKQSTFFTDGLQTFEQSILSKACSDQKFVRIGLDYCKDSQHYSQLCQRCMHLSHGSAVTARPTSAVGLGLVLREMLVQNITSLVRVALVVIQGYPAAIAIGPTVPSLGQLAVTSRPDRCDRSEKRSENCPRAD</sequence>
<feature type="domain" description="Ig-like" evidence="7">
    <location>
        <begin position="226"/>
        <end position="309"/>
    </location>
</feature>
<dbReference type="InterPro" id="IPR013783">
    <property type="entry name" value="Ig-like_fold"/>
</dbReference>
<keyword evidence="2" id="KW-0677">Repeat</keyword>
<evidence type="ECO:0000256" key="1">
    <source>
        <dbReference type="ARBA" id="ARBA00004479"/>
    </source>
</evidence>
<dbReference type="Pfam" id="PF13895">
    <property type="entry name" value="Ig_2"/>
    <property type="match status" value="1"/>
</dbReference>
<dbReference type="GO" id="GO:0050839">
    <property type="term" value="F:cell adhesion molecule binding"/>
    <property type="evidence" value="ECO:0007669"/>
    <property type="project" value="TreeGrafter"/>
</dbReference>
<comment type="subcellular location">
    <subcellularLocation>
        <location evidence="1">Membrane</location>
        <topology evidence="1">Single-pass type I membrane protein</topology>
    </subcellularLocation>
</comment>
<dbReference type="InterPro" id="IPR007110">
    <property type="entry name" value="Ig-like_dom"/>
</dbReference>
<evidence type="ECO:0000313" key="9">
    <source>
        <dbReference type="EMBL" id="KAK3799398.1"/>
    </source>
</evidence>
<evidence type="ECO:0000313" key="10">
    <source>
        <dbReference type="Proteomes" id="UP001283361"/>
    </source>
</evidence>
<evidence type="ECO:0000256" key="3">
    <source>
        <dbReference type="ARBA" id="ARBA00023136"/>
    </source>
</evidence>
<feature type="domain" description="Ig-like" evidence="7">
    <location>
        <begin position="126"/>
        <end position="221"/>
    </location>
</feature>
<dbReference type="Proteomes" id="UP001283361">
    <property type="component" value="Unassembled WGS sequence"/>
</dbReference>
<evidence type="ECO:0000256" key="2">
    <source>
        <dbReference type="ARBA" id="ARBA00022737"/>
    </source>
</evidence>
<dbReference type="Gene3D" id="2.60.40.10">
    <property type="entry name" value="Immunoglobulins"/>
    <property type="match status" value="8"/>
</dbReference>
<evidence type="ECO:0000256" key="4">
    <source>
        <dbReference type="ARBA" id="ARBA00023157"/>
    </source>
</evidence>
<dbReference type="SMART" id="SM00409">
    <property type="entry name" value="IG"/>
    <property type="match status" value="7"/>
</dbReference>
<dbReference type="PROSITE" id="PS50835">
    <property type="entry name" value="IG_LIKE"/>
    <property type="match status" value="6"/>
</dbReference>
<dbReference type="InterPro" id="IPR051275">
    <property type="entry name" value="Cell_adhesion_signaling"/>
</dbReference>
<dbReference type="CDD" id="cd00096">
    <property type="entry name" value="Ig"/>
    <property type="match status" value="2"/>
</dbReference>
<feature type="domain" description="Ig-like" evidence="7">
    <location>
        <begin position="492"/>
        <end position="609"/>
    </location>
</feature>
<accession>A0AAE1B4K4</accession>
<proteinExistence type="predicted"/>
<dbReference type="Pfam" id="PF07679">
    <property type="entry name" value="I-set"/>
    <property type="match status" value="1"/>
</dbReference>
<reference evidence="9" key="1">
    <citation type="journal article" date="2023" name="G3 (Bethesda)">
        <title>A reference genome for the long-term kleptoplast-retaining sea slug Elysia crispata morphotype clarki.</title>
        <authorList>
            <person name="Eastman K.E."/>
            <person name="Pendleton A.L."/>
            <person name="Shaikh M.A."/>
            <person name="Suttiyut T."/>
            <person name="Ogas R."/>
            <person name="Tomko P."/>
            <person name="Gavelis G."/>
            <person name="Widhalm J.R."/>
            <person name="Wisecaver J.H."/>
        </authorList>
    </citation>
    <scope>NUCLEOTIDE SEQUENCE</scope>
    <source>
        <strain evidence="9">ECLA1</strain>
    </source>
</reference>
<dbReference type="InterPro" id="IPR003961">
    <property type="entry name" value="FN3_dom"/>
</dbReference>
<dbReference type="InterPro" id="IPR036179">
    <property type="entry name" value="Ig-like_dom_sf"/>
</dbReference>
<dbReference type="AlphaFoldDB" id="A0AAE1B4K4"/>